<proteinExistence type="predicted"/>
<dbReference type="PANTHER" id="PTHR43592:SF15">
    <property type="entry name" value="CAAX AMINO TERMINAL PROTEASE FAMILY PROTEIN"/>
    <property type="match status" value="1"/>
</dbReference>
<reference evidence="3" key="1">
    <citation type="submission" date="2020-05" db="EMBL/GenBank/DDBJ databases">
        <authorList>
            <person name="Chiriac C."/>
            <person name="Salcher M."/>
            <person name="Ghai R."/>
            <person name="Kavagutti S V."/>
        </authorList>
    </citation>
    <scope>NUCLEOTIDE SEQUENCE</scope>
</reference>
<feature type="transmembrane region" description="Helical" evidence="1">
    <location>
        <begin position="12"/>
        <end position="33"/>
    </location>
</feature>
<feature type="transmembrane region" description="Helical" evidence="1">
    <location>
        <begin position="157"/>
        <end position="176"/>
    </location>
</feature>
<organism evidence="3">
    <name type="scientific">freshwater metagenome</name>
    <dbReference type="NCBI Taxonomy" id="449393"/>
    <lineage>
        <taxon>unclassified sequences</taxon>
        <taxon>metagenomes</taxon>
        <taxon>ecological metagenomes</taxon>
    </lineage>
</organism>
<protein>
    <submittedName>
        <fullName evidence="3">Unannotated protein</fullName>
    </submittedName>
</protein>
<keyword evidence="1" id="KW-0812">Transmembrane</keyword>
<keyword evidence="1" id="KW-1133">Transmembrane helix</keyword>
<feature type="transmembrane region" description="Helical" evidence="1">
    <location>
        <begin position="89"/>
        <end position="108"/>
    </location>
</feature>
<feature type="domain" description="CAAX prenyl protease 2/Lysostaphin resistance protein A-like" evidence="2">
    <location>
        <begin position="132"/>
        <end position="216"/>
    </location>
</feature>
<dbReference type="AlphaFoldDB" id="A0A6J6NFF3"/>
<evidence type="ECO:0000259" key="2">
    <source>
        <dbReference type="Pfam" id="PF02517"/>
    </source>
</evidence>
<feature type="transmembrane region" description="Helical" evidence="1">
    <location>
        <begin position="45"/>
        <end position="68"/>
    </location>
</feature>
<evidence type="ECO:0000313" key="3">
    <source>
        <dbReference type="EMBL" id="CAB4683253.1"/>
    </source>
</evidence>
<keyword evidence="1" id="KW-0472">Membrane</keyword>
<evidence type="ECO:0000256" key="1">
    <source>
        <dbReference type="SAM" id="Phobius"/>
    </source>
</evidence>
<name>A0A6J6NFF3_9ZZZZ</name>
<dbReference type="GO" id="GO:0004175">
    <property type="term" value="F:endopeptidase activity"/>
    <property type="evidence" value="ECO:0007669"/>
    <property type="project" value="UniProtKB-ARBA"/>
</dbReference>
<dbReference type="EMBL" id="CAEZXP010000001">
    <property type="protein sequence ID" value="CAB4683253.1"/>
    <property type="molecule type" value="Genomic_DNA"/>
</dbReference>
<dbReference type="InterPro" id="IPR003675">
    <property type="entry name" value="Rce1/LyrA-like_dom"/>
</dbReference>
<dbReference type="GO" id="GO:0080120">
    <property type="term" value="P:CAAX-box protein maturation"/>
    <property type="evidence" value="ECO:0007669"/>
    <property type="project" value="UniProtKB-ARBA"/>
</dbReference>
<dbReference type="Pfam" id="PF02517">
    <property type="entry name" value="Rce1-like"/>
    <property type="match status" value="1"/>
</dbReference>
<dbReference type="PANTHER" id="PTHR43592">
    <property type="entry name" value="CAAX AMINO TERMINAL PROTEASE"/>
    <property type="match status" value="1"/>
</dbReference>
<gene>
    <name evidence="3" type="ORF">UFOPK2399_00094</name>
</gene>
<feature type="transmembrane region" description="Helical" evidence="1">
    <location>
        <begin position="128"/>
        <end position="145"/>
    </location>
</feature>
<sequence length="225" mass="23918">MTIARKEPWSGLQIRTALWVILVLLLGSIQYAGRASSGTPDRNALYLYSTAVGGAIAYGVILLAVLAIAGFRRDLLCLARPSTSWLRGLGLALLLLIGIYIAVALMDPFLHGGREQGLTPTGWQPEHAGAYAANFVVVAVIAPIVEELTYRGLGLTLLARLGVWPSIITIGCVFAFDHGLVQAFPELALFGAALAWLRLRVKSVVPGMALHGTFNAAALIVSVAF</sequence>
<accession>A0A6J6NFF3</accession>